<dbReference type="Proteomes" id="UP000887013">
    <property type="component" value="Unassembled WGS sequence"/>
</dbReference>
<dbReference type="OrthoDB" id="6426054at2759"/>
<gene>
    <name evidence="1" type="ORF">NPIL_469891</name>
</gene>
<reference evidence="1" key="1">
    <citation type="submission" date="2020-08" db="EMBL/GenBank/DDBJ databases">
        <title>Multicomponent nature underlies the extraordinary mechanical properties of spider dragline silk.</title>
        <authorList>
            <person name="Kono N."/>
            <person name="Nakamura H."/>
            <person name="Mori M."/>
            <person name="Yoshida Y."/>
            <person name="Ohtoshi R."/>
            <person name="Malay A.D."/>
            <person name="Moran D.A.P."/>
            <person name="Tomita M."/>
            <person name="Numata K."/>
            <person name="Arakawa K."/>
        </authorList>
    </citation>
    <scope>NUCLEOTIDE SEQUENCE</scope>
</reference>
<name>A0A8X6TIM2_NEPPI</name>
<accession>A0A8X6TIM2</accession>
<comment type="caution">
    <text evidence="1">The sequence shown here is derived from an EMBL/GenBank/DDBJ whole genome shotgun (WGS) entry which is preliminary data.</text>
</comment>
<dbReference type="InterPro" id="IPR011011">
    <property type="entry name" value="Znf_FYVE_PHD"/>
</dbReference>
<evidence type="ECO:0000313" key="2">
    <source>
        <dbReference type="Proteomes" id="UP000887013"/>
    </source>
</evidence>
<dbReference type="InterPro" id="IPR013083">
    <property type="entry name" value="Znf_RING/FYVE/PHD"/>
</dbReference>
<keyword evidence="2" id="KW-1185">Reference proteome</keyword>
<proteinExistence type="predicted"/>
<dbReference type="Gene3D" id="3.30.40.10">
    <property type="entry name" value="Zinc/RING finger domain, C3HC4 (zinc finger)"/>
    <property type="match status" value="1"/>
</dbReference>
<dbReference type="EMBL" id="BMAW01104111">
    <property type="protein sequence ID" value="GFT12447.1"/>
    <property type="molecule type" value="Genomic_DNA"/>
</dbReference>
<evidence type="ECO:0008006" key="3">
    <source>
        <dbReference type="Google" id="ProtNLM"/>
    </source>
</evidence>
<dbReference type="AlphaFoldDB" id="A0A8X6TIM2"/>
<sequence length="116" mass="13503">MRIRETVPIRKRSQSGSQSEVIRVNTGRWKQNGIQVHVSLCFPSNHLRVELRRLKRSLDGGYGFDLTRYCAGCWARLGRILRRGVCCDACGKRVCKSCRHFVDARRWICTLCYKNK</sequence>
<evidence type="ECO:0000313" key="1">
    <source>
        <dbReference type="EMBL" id="GFT12447.1"/>
    </source>
</evidence>
<dbReference type="SUPFAM" id="SSF57903">
    <property type="entry name" value="FYVE/PHD zinc finger"/>
    <property type="match status" value="1"/>
</dbReference>
<organism evidence="1 2">
    <name type="scientific">Nephila pilipes</name>
    <name type="common">Giant wood spider</name>
    <name type="synonym">Nephila maculata</name>
    <dbReference type="NCBI Taxonomy" id="299642"/>
    <lineage>
        <taxon>Eukaryota</taxon>
        <taxon>Metazoa</taxon>
        <taxon>Ecdysozoa</taxon>
        <taxon>Arthropoda</taxon>
        <taxon>Chelicerata</taxon>
        <taxon>Arachnida</taxon>
        <taxon>Araneae</taxon>
        <taxon>Araneomorphae</taxon>
        <taxon>Entelegynae</taxon>
        <taxon>Araneoidea</taxon>
        <taxon>Nephilidae</taxon>
        <taxon>Nephila</taxon>
    </lineage>
</organism>
<protein>
    <recommendedName>
        <fullName evidence="3">FYVE-type zinc finger domain-containing protein</fullName>
    </recommendedName>
</protein>